<feature type="transmembrane region" description="Helical" evidence="1">
    <location>
        <begin position="333"/>
        <end position="353"/>
    </location>
</feature>
<evidence type="ECO:0000313" key="2">
    <source>
        <dbReference type="EMBL" id="TQE97832.1"/>
    </source>
</evidence>
<dbReference type="Proteomes" id="UP000317371">
    <property type="component" value="Unassembled WGS sequence"/>
</dbReference>
<feature type="transmembrane region" description="Helical" evidence="1">
    <location>
        <begin position="359"/>
        <end position="376"/>
    </location>
</feature>
<comment type="caution">
    <text evidence="2">The sequence shown here is derived from an EMBL/GenBank/DDBJ whole genome shotgun (WGS) entry which is preliminary data.</text>
</comment>
<proteinExistence type="predicted"/>
<feature type="transmembrane region" description="Helical" evidence="1">
    <location>
        <begin position="132"/>
        <end position="151"/>
    </location>
</feature>
<feature type="transmembrane region" description="Helical" evidence="1">
    <location>
        <begin position="305"/>
        <end position="326"/>
    </location>
</feature>
<sequence length="518" mass="56618">MTWSRQKGGVTAVALVAVGLAVGLFGQTVYNDSHNEQMYVTAGYLVAQGKRLYQDFAFVQMPYVPLLYAPFFRLTGGYFLLTAKLINYAWTGLTALLLYMAGRRWTRDSLFSLTLVVVFLSNYYITRATMEASNYTLPMALSLLGGLLMAGAYRRGAIQSGRLLLAGVALGGAIGGKLYYASLVVPCGLLTLLYPRQAAGWTRLRWGALPLAVGLAVGLGPVWYYLLRDPDRFLFNNLGYHTTNTLWRVQSGFLEDASLWGKLSIARDVLANSNVLPLVLWLALAGWLLLDRWPEMPRGDGRERLTLPVAVAGLMALTATVTAFTPSPLFPQYFAMPVPFLLLTLAALQGQLLPSQQGILRRLALVVAAISVLIILPRHTGALHNALDPEKAWSGVAAHDIAYAIRGHLVQAGHLDGEASPKVATLSPVYAIEARLDIYPELATGSFVYRIGDLLSPAERERYLATSLSTLHQLLDSDPPAAILITEEGELETPLLEYAQSRGYEPAAQFSVGQLFIR</sequence>
<feature type="transmembrane region" description="Helical" evidence="1">
    <location>
        <begin position="110"/>
        <end position="126"/>
    </location>
</feature>
<feature type="transmembrane region" description="Helical" evidence="1">
    <location>
        <begin position="77"/>
        <end position="98"/>
    </location>
</feature>
<keyword evidence="1" id="KW-1133">Transmembrane helix</keyword>
<keyword evidence="3" id="KW-1185">Reference proteome</keyword>
<feature type="transmembrane region" description="Helical" evidence="1">
    <location>
        <begin position="163"/>
        <end position="194"/>
    </location>
</feature>
<organism evidence="2 3">
    <name type="scientific">Litorilinea aerophila</name>
    <dbReference type="NCBI Taxonomy" id="1204385"/>
    <lineage>
        <taxon>Bacteria</taxon>
        <taxon>Bacillati</taxon>
        <taxon>Chloroflexota</taxon>
        <taxon>Caldilineae</taxon>
        <taxon>Caldilineales</taxon>
        <taxon>Caldilineaceae</taxon>
        <taxon>Litorilinea</taxon>
    </lineage>
</organism>
<reference evidence="2 3" key="1">
    <citation type="submission" date="2019-06" db="EMBL/GenBank/DDBJ databases">
        <title>Genome sequence of Litorilinea aerophila BAA-2444.</title>
        <authorList>
            <person name="Maclea K.S."/>
            <person name="Maurais E.G."/>
            <person name="Iannazzi L.C."/>
        </authorList>
    </citation>
    <scope>NUCLEOTIDE SEQUENCE [LARGE SCALE GENOMIC DNA]</scope>
    <source>
        <strain evidence="2 3">ATCC BAA-2444</strain>
    </source>
</reference>
<keyword evidence="1" id="KW-0812">Transmembrane</keyword>
<dbReference type="AlphaFoldDB" id="A0A540VM56"/>
<protein>
    <recommendedName>
        <fullName evidence="4">Glycosyltransferase RgtA/B/C/D-like domain-containing protein</fullName>
    </recommendedName>
</protein>
<dbReference type="OrthoDB" id="7463529at2"/>
<evidence type="ECO:0008006" key="4">
    <source>
        <dbReference type="Google" id="ProtNLM"/>
    </source>
</evidence>
<evidence type="ECO:0000256" key="1">
    <source>
        <dbReference type="SAM" id="Phobius"/>
    </source>
</evidence>
<evidence type="ECO:0000313" key="3">
    <source>
        <dbReference type="Proteomes" id="UP000317371"/>
    </source>
</evidence>
<feature type="transmembrane region" description="Helical" evidence="1">
    <location>
        <begin position="206"/>
        <end position="227"/>
    </location>
</feature>
<gene>
    <name evidence="2" type="ORF">FKZ61_00160</name>
</gene>
<feature type="transmembrane region" description="Helical" evidence="1">
    <location>
        <begin position="269"/>
        <end position="290"/>
    </location>
</feature>
<keyword evidence="1" id="KW-0472">Membrane</keyword>
<name>A0A540VM56_9CHLR</name>
<dbReference type="EMBL" id="VIGC01000001">
    <property type="protein sequence ID" value="TQE97832.1"/>
    <property type="molecule type" value="Genomic_DNA"/>
</dbReference>
<dbReference type="InParanoid" id="A0A540VM56"/>
<accession>A0A540VM56</accession>
<dbReference type="RefSeq" id="WP_141608042.1">
    <property type="nucleotide sequence ID" value="NZ_VIGC02000001.1"/>
</dbReference>